<evidence type="ECO:0000313" key="2">
    <source>
        <dbReference type="Proteomes" id="UP000242287"/>
    </source>
</evidence>
<gene>
    <name evidence="1" type="ORF">AMATHDRAFT_69657</name>
</gene>
<reference evidence="1 2" key="1">
    <citation type="submission" date="2014-02" db="EMBL/GenBank/DDBJ databases">
        <title>Transposable element dynamics among asymbiotic and ectomycorrhizal Amanita fungi.</title>
        <authorList>
            <consortium name="DOE Joint Genome Institute"/>
            <person name="Hess J."/>
            <person name="Skrede I."/>
            <person name="Wolfe B."/>
            <person name="LaButti K."/>
            <person name="Ohm R.A."/>
            <person name="Grigoriev I.V."/>
            <person name="Pringle A."/>
        </authorList>
    </citation>
    <scope>NUCLEOTIDE SEQUENCE [LARGE SCALE GENOMIC DNA]</scope>
    <source>
        <strain evidence="1 2">SKay4041</strain>
    </source>
</reference>
<accession>A0A2A9N7N0</accession>
<dbReference type="AlphaFoldDB" id="A0A2A9N7N0"/>
<protein>
    <submittedName>
        <fullName evidence="1">Uncharacterized protein</fullName>
    </submittedName>
</protein>
<proteinExistence type="predicted"/>
<name>A0A2A9N7N0_9AGAR</name>
<keyword evidence="2" id="KW-1185">Reference proteome</keyword>
<evidence type="ECO:0000313" key="1">
    <source>
        <dbReference type="EMBL" id="PFH46495.1"/>
    </source>
</evidence>
<dbReference type="EMBL" id="KZ302185">
    <property type="protein sequence ID" value="PFH46495.1"/>
    <property type="molecule type" value="Genomic_DNA"/>
</dbReference>
<organism evidence="1 2">
    <name type="scientific">Amanita thiersii Skay4041</name>
    <dbReference type="NCBI Taxonomy" id="703135"/>
    <lineage>
        <taxon>Eukaryota</taxon>
        <taxon>Fungi</taxon>
        <taxon>Dikarya</taxon>
        <taxon>Basidiomycota</taxon>
        <taxon>Agaricomycotina</taxon>
        <taxon>Agaricomycetes</taxon>
        <taxon>Agaricomycetidae</taxon>
        <taxon>Agaricales</taxon>
        <taxon>Pluteineae</taxon>
        <taxon>Amanitaceae</taxon>
        <taxon>Amanita</taxon>
    </lineage>
</organism>
<sequence length="61" mass="6813">MCSRLVSQVTAPQSSSLLLKASHLVQTQPANRRGNQTRKWTLIQHLMIDSAEYFGGLSARE</sequence>
<dbReference type="Proteomes" id="UP000242287">
    <property type="component" value="Unassembled WGS sequence"/>
</dbReference>